<sequence>MDLVDQKMNQIRDQAQSRQSPSPGTAESSSGRNGEWYRPVLVQGQAAIELTDQFLAEMEKMKQMLDAIMDDFTHLNVVRQYPGGCFHLSRISQLNRHLSPGDVIQLPPRLSAYEYSQSVTHTSFESEQTRFSANGIVSTMDGNEINFSFEMEMARSFLREESFSWSEKGVTLIDPLIVNAGVTTPQFSGVGFSFDLDLDGNPEEIQATSWGTGFLALDKNGDGVINDGHELFGPSTGDGFGELAAYDLDKNFWIDENDAVFDELTLYGLDEDGEMRLTRIKDAGMGAIYLAGVDTAFDLKDKNNELLAKIKKSSIALNEDGSVRTVQEADWTA</sequence>
<dbReference type="PANTHER" id="PTHR39431">
    <property type="entry name" value="FRPA/C-RELATED PROTEIN"/>
    <property type="match status" value="1"/>
</dbReference>
<feature type="region of interest" description="Disordered" evidence="1">
    <location>
        <begin position="1"/>
        <end position="34"/>
    </location>
</feature>
<dbReference type="Proteomes" id="UP000000442">
    <property type="component" value="Chromosome"/>
</dbReference>
<feature type="compositionally biased region" description="Polar residues" evidence="1">
    <location>
        <begin position="7"/>
        <end position="32"/>
    </location>
</feature>
<accession>C0QF57</accession>
<dbReference type="HOGENOM" id="CLU_047227_0_0_7"/>
<gene>
    <name evidence="2" type="ordered locus">HRM2_45020</name>
</gene>
<evidence type="ECO:0000313" key="3">
    <source>
        <dbReference type="Proteomes" id="UP000000442"/>
    </source>
</evidence>
<evidence type="ECO:0000313" key="2">
    <source>
        <dbReference type="EMBL" id="ACN17558.1"/>
    </source>
</evidence>
<keyword evidence="3" id="KW-1185">Reference proteome</keyword>
<dbReference type="AlphaFoldDB" id="C0QF57"/>
<name>C0QF57_DESAH</name>
<dbReference type="STRING" id="177437.HRM2_45020"/>
<evidence type="ECO:0000256" key="1">
    <source>
        <dbReference type="SAM" id="MobiDB-lite"/>
    </source>
</evidence>
<protein>
    <recommendedName>
        <fullName evidence="4">VCBS repeat-containing protein</fullName>
    </recommendedName>
</protein>
<dbReference type="KEGG" id="dat:HRM2_45020"/>
<dbReference type="PANTHER" id="PTHR39431:SF1">
    <property type="entry name" value="FRPA_C-RELATED PROTEIN"/>
    <property type="match status" value="1"/>
</dbReference>
<evidence type="ECO:0008006" key="4">
    <source>
        <dbReference type="Google" id="ProtNLM"/>
    </source>
</evidence>
<dbReference type="eggNOG" id="COG2931">
    <property type="taxonomic scope" value="Bacteria"/>
</dbReference>
<reference evidence="2 3" key="1">
    <citation type="journal article" date="2009" name="Environ. Microbiol.">
        <title>Genome sequence of Desulfobacterium autotrophicum HRM2, a marine sulfate reducer oxidizing organic carbon completely to carbon dioxide.</title>
        <authorList>
            <person name="Strittmatter A.W."/>
            <person name="Liesegang H."/>
            <person name="Rabus R."/>
            <person name="Decker I."/>
            <person name="Amann J."/>
            <person name="Andres S."/>
            <person name="Henne A."/>
            <person name="Fricke W.F."/>
            <person name="Martinez-Arias R."/>
            <person name="Bartels D."/>
            <person name="Goesmann A."/>
            <person name="Krause L."/>
            <person name="Puehler A."/>
            <person name="Klenk H.P."/>
            <person name="Richter M."/>
            <person name="Schuler M."/>
            <person name="Gloeckner F.O."/>
            <person name="Meyerdierks A."/>
            <person name="Gottschalk G."/>
            <person name="Amann R."/>
        </authorList>
    </citation>
    <scope>NUCLEOTIDE SEQUENCE [LARGE SCALE GENOMIC DNA]</scope>
    <source>
        <strain evidence="3">ATCC 43914 / DSM 3382 / HRM2</strain>
    </source>
</reference>
<organism evidence="2 3">
    <name type="scientific">Desulforapulum autotrophicum (strain ATCC 43914 / DSM 3382 / VKM B-1955 / HRM2)</name>
    <name type="common">Desulfobacterium autotrophicum</name>
    <dbReference type="NCBI Taxonomy" id="177437"/>
    <lineage>
        <taxon>Bacteria</taxon>
        <taxon>Pseudomonadati</taxon>
        <taxon>Thermodesulfobacteriota</taxon>
        <taxon>Desulfobacteria</taxon>
        <taxon>Desulfobacterales</taxon>
        <taxon>Desulfobacteraceae</taxon>
        <taxon>Desulforapulum</taxon>
    </lineage>
</organism>
<dbReference type="EMBL" id="CP001087">
    <property type="protein sequence ID" value="ACN17558.1"/>
    <property type="molecule type" value="Genomic_DNA"/>
</dbReference>
<proteinExistence type="predicted"/>